<dbReference type="EMBL" id="SWLB01000003">
    <property type="protein sequence ID" value="KAF3339976.1"/>
    <property type="molecule type" value="Genomic_DNA"/>
</dbReference>
<protein>
    <submittedName>
        <fullName evidence="1">Uncharacterized protein</fullName>
    </submittedName>
</protein>
<evidence type="ECO:0000313" key="2">
    <source>
        <dbReference type="Proteomes" id="UP000623129"/>
    </source>
</evidence>
<evidence type="ECO:0000313" key="1">
    <source>
        <dbReference type="EMBL" id="KAF3339976.1"/>
    </source>
</evidence>
<proteinExistence type="predicted"/>
<sequence>MKKKVLEFVGFINQIHERRESDLSEGLKVLSLYKSDPRTKRNTPSRSIVTSPNLKQYPGLDPVASKHNYIAVFPNIPSCAQYSSSPFSFQYIAVLRFPCDGIQIISEVMALTIIANHCPMASEFLIKYVSGVKKTETAVTIQVITRTEETSNTMYQPFVPISTAIVLPASNSENLRRSAMELWHEREDRSEGALREKLQ</sequence>
<organism evidence="1 2">
    <name type="scientific">Carex littledalei</name>
    <dbReference type="NCBI Taxonomy" id="544730"/>
    <lineage>
        <taxon>Eukaryota</taxon>
        <taxon>Viridiplantae</taxon>
        <taxon>Streptophyta</taxon>
        <taxon>Embryophyta</taxon>
        <taxon>Tracheophyta</taxon>
        <taxon>Spermatophyta</taxon>
        <taxon>Magnoliopsida</taxon>
        <taxon>Liliopsida</taxon>
        <taxon>Poales</taxon>
        <taxon>Cyperaceae</taxon>
        <taxon>Cyperoideae</taxon>
        <taxon>Cariceae</taxon>
        <taxon>Carex</taxon>
        <taxon>Carex subgen. Euthyceras</taxon>
    </lineage>
</organism>
<dbReference type="AlphaFoldDB" id="A0A833RIW5"/>
<dbReference type="Proteomes" id="UP000623129">
    <property type="component" value="Unassembled WGS sequence"/>
</dbReference>
<keyword evidence="2" id="KW-1185">Reference proteome</keyword>
<accession>A0A833RIW5</accession>
<comment type="caution">
    <text evidence="1">The sequence shown here is derived from an EMBL/GenBank/DDBJ whole genome shotgun (WGS) entry which is preliminary data.</text>
</comment>
<name>A0A833RIW5_9POAL</name>
<gene>
    <name evidence="1" type="ORF">FCM35_KLT15747</name>
</gene>
<reference evidence="1" key="1">
    <citation type="submission" date="2020-01" db="EMBL/GenBank/DDBJ databases">
        <title>Genome sequence of Kobresia littledalei, the first chromosome-level genome in the family Cyperaceae.</title>
        <authorList>
            <person name="Qu G."/>
        </authorList>
    </citation>
    <scope>NUCLEOTIDE SEQUENCE</scope>
    <source>
        <strain evidence="1">C.B.Clarke</strain>
        <tissue evidence="1">Leaf</tissue>
    </source>
</reference>